<dbReference type="Pfam" id="PF08335">
    <property type="entry name" value="GlnD_UR_UTase"/>
    <property type="match status" value="1"/>
</dbReference>
<dbReference type="InterPro" id="IPR005190">
    <property type="entry name" value="GlnE_rpt_dom"/>
</dbReference>
<keyword evidence="6" id="KW-0511">Multifunctional enzyme</keyword>
<evidence type="ECO:0000256" key="1">
    <source>
        <dbReference type="ARBA" id="ARBA00022679"/>
    </source>
</evidence>
<name>A0A220VDD6_9GAMM</name>
<feature type="domain" description="Glutamate-ammonia ligase adenylyltransferase repeated" evidence="7">
    <location>
        <begin position="8"/>
        <end position="94"/>
    </location>
</feature>
<dbReference type="AlphaFoldDB" id="A0A220VDD6"/>
<dbReference type="GO" id="GO:0005829">
    <property type="term" value="C:cytosol"/>
    <property type="evidence" value="ECO:0007669"/>
    <property type="project" value="TreeGrafter"/>
</dbReference>
<dbReference type="GO" id="GO:0016874">
    <property type="term" value="F:ligase activity"/>
    <property type="evidence" value="ECO:0007669"/>
    <property type="project" value="UniProtKB-KW"/>
</dbReference>
<dbReference type="Proteomes" id="UP000242175">
    <property type="component" value="Chromosome large"/>
</dbReference>
<dbReference type="EMBL" id="CP022355">
    <property type="protein sequence ID" value="ASK78310.1"/>
    <property type="molecule type" value="Genomic_DNA"/>
</dbReference>
<protein>
    <submittedName>
        <fullName evidence="9">Glutamate-ammonia-ligase adenylyltransferase</fullName>
    </submittedName>
</protein>
<keyword evidence="9" id="KW-0436">Ligase</keyword>
<dbReference type="PANTHER" id="PTHR30621:SF0">
    <property type="entry name" value="BIFUNCTIONAL GLUTAMINE SYNTHETASE ADENYLYLTRANSFERASE_ADENYLYL-REMOVING ENZYME"/>
    <property type="match status" value="1"/>
</dbReference>
<dbReference type="Gene3D" id="1.20.120.330">
    <property type="entry name" value="Nucleotidyltransferases domain 2"/>
    <property type="match status" value="1"/>
</dbReference>
<evidence type="ECO:0000313" key="10">
    <source>
        <dbReference type="Proteomes" id="UP000242175"/>
    </source>
</evidence>
<keyword evidence="10" id="KW-1185">Reference proteome</keyword>
<dbReference type="GO" id="GO:0000820">
    <property type="term" value="P:regulation of glutamine family amino acid metabolic process"/>
    <property type="evidence" value="ECO:0007669"/>
    <property type="project" value="TreeGrafter"/>
</dbReference>
<dbReference type="PANTHER" id="PTHR30621">
    <property type="entry name" value="GLUTAMINE SYNTHETASE ADENYLYLTRANSFERASE"/>
    <property type="match status" value="1"/>
</dbReference>
<dbReference type="RefSeq" id="WP_089073218.1">
    <property type="nucleotide sequence ID" value="NZ_CP022355.1"/>
</dbReference>
<keyword evidence="3" id="KW-0547">Nucleotide-binding</keyword>
<dbReference type="InterPro" id="IPR013546">
    <property type="entry name" value="PII_UdlTrfase/GS_AdlTrfase"/>
</dbReference>
<evidence type="ECO:0000256" key="6">
    <source>
        <dbReference type="ARBA" id="ARBA00023268"/>
    </source>
</evidence>
<evidence type="ECO:0000313" key="9">
    <source>
        <dbReference type="EMBL" id="ASK78310.1"/>
    </source>
</evidence>
<evidence type="ECO:0000259" key="8">
    <source>
        <dbReference type="Pfam" id="PF08335"/>
    </source>
</evidence>
<evidence type="ECO:0000256" key="3">
    <source>
        <dbReference type="ARBA" id="ARBA00022741"/>
    </source>
</evidence>
<dbReference type="Pfam" id="PF03710">
    <property type="entry name" value="GlnE"/>
    <property type="match status" value="1"/>
</dbReference>
<keyword evidence="2 9" id="KW-0548">Nucleotidyltransferase</keyword>
<reference evidence="9 10" key="1">
    <citation type="journal article" date="2016" name="Int. J. Syst. Evol. Microbiol.">
        <title>Paraphotobacterium marinum gen. nov., sp. nov., a member of the family Vibrionaceae, isolated from surface seawater.</title>
        <authorList>
            <person name="Huang Z."/>
            <person name="Dong C."/>
            <person name="Shao Z."/>
        </authorList>
    </citation>
    <scope>NUCLEOTIDE SEQUENCE [LARGE SCALE GENOMIC DNA]</scope>
    <source>
        <strain evidence="9 10">NSCS20N07D</strain>
    </source>
</reference>
<dbReference type="SUPFAM" id="SSF81301">
    <property type="entry name" value="Nucleotidyltransferase"/>
    <property type="match status" value="1"/>
</dbReference>
<keyword evidence="4" id="KW-0067">ATP-binding</keyword>
<accession>A0A220VDD6</accession>
<keyword evidence="1 9" id="KW-0808">Transferase</keyword>
<organism evidence="9 10">
    <name type="scientific">Paraphotobacterium marinum</name>
    <dbReference type="NCBI Taxonomy" id="1755811"/>
    <lineage>
        <taxon>Bacteria</taxon>
        <taxon>Pseudomonadati</taxon>
        <taxon>Pseudomonadota</taxon>
        <taxon>Gammaproteobacteria</taxon>
        <taxon>Vibrionales</taxon>
        <taxon>Vibrionaceae</taxon>
        <taxon>Paraphotobacterium</taxon>
    </lineage>
</organism>
<sequence>MSNFPKTSMTNGTKKISSYQFYSKLIQRIIHILSIKTSMGQLYDVDIRLRPSGKSGLLVCSDSVFLNYQINDAWLWEHQALIRARSVYSSAQTHSFDSLRVKVLCTKTHPKDFLKKEIVEMRKKVISQKDLSTKNIFDIKNGAYGLIDIEFFVQYMVLLFGREEKNLFKYTDNIRILEQLGQYNFISSDEQNNLINIYCTFRTKIHHMSLRNEVPSMLKNEAKIYRKFLKETWSKYLGKESLLPVDEF</sequence>
<dbReference type="InterPro" id="IPR043519">
    <property type="entry name" value="NT_sf"/>
</dbReference>
<dbReference type="InterPro" id="IPR023057">
    <property type="entry name" value="GlnE"/>
</dbReference>
<evidence type="ECO:0000256" key="2">
    <source>
        <dbReference type="ARBA" id="ARBA00022695"/>
    </source>
</evidence>
<dbReference type="Gene3D" id="3.30.460.10">
    <property type="entry name" value="Beta Polymerase, domain 2"/>
    <property type="match status" value="1"/>
</dbReference>
<feature type="domain" description="PII-uridylyltransferase/Glutamine-synthetase adenylyltransferase" evidence="8">
    <location>
        <begin position="113"/>
        <end position="211"/>
    </location>
</feature>
<dbReference type="GO" id="GO:0005524">
    <property type="term" value="F:ATP binding"/>
    <property type="evidence" value="ECO:0007669"/>
    <property type="project" value="UniProtKB-KW"/>
</dbReference>
<proteinExistence type="predicted"/>
<gene>
    <name evidence="9" type="ORF">CF386_04410</name>
</gene>
<dbReference type="GO" id="GO:0008882">
    <property type="term" value="F:[glutamate-ammonia-ligase] adenylyltransferase activity"/>
    <property type="evidence" value="ECO:0007669"/>
    <property type="project" value="InterPro"/>
</dbReference>
<keyword evidence="5" id="KW-0460">Magnesium</keyword>
<evidence type="ECO:0000259" key="7">
    <source>
        <dbReference type="Pfam" id="PF03710"/>
    </source>
</evidence>
<dbReference type="SUPFAM" id="SSF81593">
    <property type="entry name" value="Nucleotidyltransferase substrate binding subunit/domain"/>
    <property type="match status" value="1"/>
</dbReference>
<dbReference type="OrthoDB" id="9759366at2"/>
<evidence type="ECO:0000256" key="4">
    <source>
        <dbReference type="ARBA" id="ARBA00022840"/>
    </source>
</evidence>
<dbReference type="KEGG" id="pmai:CF386_04410"/>
<evidence type="ECO:0000256" key="5">
    <source>
        <dbReference type="ARBA" id="ARBA00022842"/>
    </source>
</evidence>